<evidence type="ECO:0000313" key="2">
    <source>
        <dbReference type="Proteomes" id="UP001159363"/>
    </source>
</evidence>
<comment type="caution">
    <text evidence="1">The sequence shown here is derived from an EMBL/GenBank/DDBJ whole genome shotgun (WGS) entry which is preliminary data.</text>
</comment>
<dbReference type="EMBL" id="JARBHB010000006">
    <property type="protein sequence ID" value="KAJ8881822.1"/>
    <property type="molecule type" value="Genomic_DNA"/>
</dbReference>
<protein>
    <submittedName>
        <fullName evidence="1">Uncharacterized protein</fullName>
    </submittedName>
</protein>
<keyword evidence="2" id="KW-1185">Reference proteome</keyword>
<reference evidence="1 2" key="1">
    <citation type="submission" date="2023-02" db="EMBL/GenBank/DDBJ databases">
        <title>LHISI_Scaffold_Assembly.</title>
        <authorList>
            <person name="Stuart O.P."/>
            <person name="Cleave R."/>
            <person name="Magrath M.J.L."/>
            <person name="Mikheyev A.S."/>
        </authorList>
    </citation>
    <scope>NUCLEOTIDE SEQUENCE [LARGE SCALE GENOMIC DNA]</scope>
    <source>
        <strain evidence="1">Daus_M_001</strain>
        <tissue evidence="1">Leg muscle</tissue>
    </source>
</reference>
<evidence type="ECO:0000313" key="1">
    <source>
        <dbReference type="EMBL" id="KAJ8881822.1"/>
    </source>
</evidence>
<accession>A0ABQ9HBW3</accession>
<sequence length="172" mass="18676">MKLPVFRMWESCRTMPLVGGFLGDLPFHPPVHSGAAPYSRGFSLFDSQDLDADCCLAMVMDETPICWSIFSRRLRDVVRPAFKGAAYLTRHGAGYEIISLPHHYCKPEQQQAEAGTWQQSRACPPQSRARDAAMSAAASAQIAAAILEGFALHKGLGVASTCEPCGSFSQLA</sequence>
<gene>
    <name evidence="1" type="ORF">PR048_018308</name>
</gene>
<organism evidence="1 2">
    <name type="scientific">Dryococelus australis</name>
    <dbReference type="NCBI Taxonomy" id="614101"/>
    <lineage>
        <taxon>Eukaryota</taxon>
        <taxon>Metazoa</taxon>
        <taxon>Ecdysozoa</taxon>
        <taxon>Arthropoda</taxon>
        <taxon>Hexapoda</taxon>
        <taxon>Insecta</taxon>
        <taxon>Pterygota</taxon>
        <taxon>Neoptera</taxon>
        <taxon>Polyneoptera</taxon>
        <taxon>Phasmatodea</taxon>
        <taxon>Verophasmatodea</taxon>
        <taxon>Anareolatae</taxon>
        <taxon>Phasmatidae</taxon>
        <taxon>Eurycanthinae</taxon>
        <taxon>Dryococelus</taxon>
    </lineage>
</organism>
<proteinExistence type="predicted"/>
<name>A0ABQ9HBW3_9NEOP</name>
<dbReference type="Proteomes" id="UP001159363">
    <property type="component" value="Chromosome 5"/>
</dbReference>